<dbReference type="EMBL" id="JANBUL010000003">
    <property type="protein sequence ID" value="KAJ2786173.1"/>
    <property type="molecule type" value="Genomic_DNA"/>
</dbReference>
<feature type="region of interest" description="Disordered" evidence="1">
    <location>
        <begin position="58"/>
        <end position="78"/>
    </location>
</feature>
<keyword evidence="3" id="KW-1185">Reference proteome</keyword>
<feature type="region of interest" description="Disordered" evidence="1">
    <location>
        <begin position="1"/>
        <end position="31"/>
    </location>
</feature>
<reference evidence="2" key="1">
    <citation type="submission" date="2022-07" db="EMBL/GenBank/DDBJ databases">
        <title>Phylogenomic reconstructions and comparative analyses of Kickxellomycotina fungi.</title>
        <authorList>
            <person name="Reynolds N.K."/>
            <person name="Stajich J.E."/>
            <person name="Barry K."/>
            <person name="Grigoriev I.V."/>
            <person name="Crous P."/>
            <person name="Smith M.E."/>
        </authorList>
    </citation>
    <scope>NUCLEOTIDE SEQUENCE</scope>
    <source>
        <strain evidence="2">NBRC 105414</strain>
    </source>
</reference>
<sequence>MAIRRPSEQPSGRPIERRPGARALPSPQQMAARLRVRLRKARTAVERDLGHSLLAIAPQKQQQQRRRRQQQQQAAQAWPVGLGARTQSCPHGDFSALVGAATATLQRHQSGQEDAPSPLPPPLLLLDANSEDISDVDSDSEIAHTILMLATPPAARGPSLGVSPAQCSGRRLSFSHCLDGTTTTTSRPVGPALESRAEQL</sequence>
<dbReference type="OrthoDB" id="5582401at2759"/>
<accession>A0A9W8HQM5</accession>
<feature type="region of interest" description="Disordered" evidence="1">
    <location>
        <begin position="178"/>
        <end position="200"/>
    </location>
</feature>
<evidence type="ECO:0000256" key="1">
    <source>
        <dbReference type="SAM" id="MobiDB-lite"/>
    </source>
</evidence>
<evidence type="ECO:0000313" key="3">
    <source>
        <dbReference type="Proteomes" id="UP001140217"/>
    </source>
</evidence>
<dbReference type="Proteomes" id="UP001140217">
    <property type="component" value="Unassembled WGS sequence"/>
</dbReference>
<comment type="caution">
    <text evidence="2">The sequence shown here is derived from an EMBL/GenBank/DDBJ whole genome shotgun (WGS) entry which is preliminary data.</text>
</comment>
<evidence type="ECO:0000313" key="2">
    <source>
        <dbReference type="EMBL" id="KAJ2786173.1"/>
    </source>
</evidence>
<name>A0A9W8HQM5_9FUNG</name>
<organism evidence="2 3">
    <name type="scientific">Coemansia javaensis</name>
    <dbReference type="NCBI Taxonomy" id="2761396"/>
    <lineage>
        <taxon>Eukaryota</taxon>
        <taxon>Fungi</taxon>
        <taxon>Fungi incertae sedis</taxon>
        <taxon>Zoopagomycota</taxon>
        <taxon>Kickxellomycotina</taxon>
        <taxon>Kickxellomycetes</taxon>
        <taxon>Kickxellales</taxon>
        <taxon>Kickxellaceae</taxon>
        <taxon>Coemansia</taxon>
    </lineage>
</organism>
<gene>
    <name evidence="2" type="ORF">H4R18_000020</name>
</gene>
<proteinExistence type="predicted"/>
<dbReference type="AlphaFoldDB" id="A0A9W8HQM5"/>
<protein>
    <submittedName>
        <fullName evidence="2">Uncharacterized protein</fullName>
    </submittedName>
</protein>